<sequence>MSLFIELTELMAKYRFRPRKKLAQNFLTDEKVIQRMVTAAELNEKDKVLEIGAGTGFLTRELQKHCSVIAIEYDETLCELLQNELAKDNLELICGDFLKVELPDFNKIVSTPPYHISKKIMIKLLKHGFELAVLAFQEEFVEKLTALPGFPQYGALSVLTQYKTNPKVIGKIEPKAFFPKPKSRSRIVKLEKNERKNKAVDELLFFRFVEELFRHRNKNLSNAISCSREFLSKKLGIGTKQGIEILHSFELEKKVALIEVEEFIQMFNALY</sequence>
<dbReference type="InterPro" id="IPR020598">
    <property type="entry name" value="rRNA_Ade_methylase_Trfase_N"/>
</dbReference>
<comment type="caution">
    <text evidence="7">Lacks conserved residue(s) required for the propagation of feature annotation.</text>
</comment>
<keyword evidence="5 7" id="KW-0949">S-adenosyl-L-methionine</keyword>
<organism evidence="9 10">
    <name type="scientific">Candidatus Iainarchaeum sp</name>
    <dbReference type="NCBI Taxonomy" id="3101447"/>
    <lineage>
        <taxon>Archaea</taxon>
        <taxon>Candidatus Iainarchaeota</taxon>
        <taxon>Candidatus Iainarchaeia</taxon>
        <taxon>Candidatus Iainarchaeales</taxon>
        <taxon>Candidatus Iainarchaeaceae</taxon>
        <taxon>Candidatus Iainarchaeum</taxon>
    </lineage>
</organism>
<dbReference type="InterPro" id="IPR011530">
    <property type="entry name" value="rRNA_adenine_dimethylase"/>
</dbReference>
<evidence type="ECO:0000256" key="6">
    <source>
        <dbReference type="ARBA" id="ARBA00022884"/>
    </source>
</evidence>
<dbReference type="NCBIfam" id="TIGR00755">
    <property type="entry name" value="ksgA"/>
    <property type="match status" value="1"/>
</dbReference>
<evidence type="ECO:0000313" key="9">
    <source>
        <dbReference type="EMBL" id="RLG68861.1"/>
    </source>
</evidence>
<evidence type="ECO:0000256" key="2">
    <source>
        <dbReference type="ARBA" id="ARBA00022552"/>
    </source>
</evidence>
<dbReference type="SMART" id="SM00650">
    <property type="entry name" value="rADc"/>
    <property type="match status" value="1"/>
</dbReference>
<gene>
    <name evidence="9" type="primary">rsmA</name>
    <name evidence="9" type="ORF">DRO07_02975</name>
</gene>
<evidence type="ECO:0000256" key="1">
    <source>
        <dbReference type="ARBA" id="ARBA00022490"/>
    </source>
</evidence>
<evidence type="ECO:0000256" key="3">
    <source>
        <dbReference type="ARBA" id="ARBA00022603"/>
    </source>
</evidence>
<dbReference type="PROSITE" id="PS51689">
    <property type="entry name" value="SAM_RNA_A_N6_MT"/>
    <property type="match status" value="1"/>
</dbReference>
<dbReference type="SUPFAM" id="SSF53335">
    <property type="entry name" value="S-adenosyl-L-methionine-dependent methyltransferases"/>
    <property type="match status" value="1"/>
</dbReference>
<keyword evidence="1" id="KW-0963">Cytoplasm</keyword>
<feature type="binding site" evidence="7">
    <location>
        <position position="52"/>
    </location>
    <ligand>
        <name>S-adenosyl-L-methionine</name>
        <dbReference type="ChEBI" id="CHEBI:59789"/>
    </ligand>
</feature>
<evidence type="ECO:0000256" key="5">
    <source>
        <dbReference type="ARBA" id="ARBA00022691"/>
    </source>
</evidence>
<dbReference type="InterPro" id="IPR023165">
    <property type="entry name" value="rRNA_Ade_diMease-like_C"/>
</dbReference>
<dbReference type="InterPro" id="IPR001737">
    <property type="entry name" value="KsgA/Erm"/>
</dbReference>
<evidence type="ECO:0000256" key="7">
    <source>
        <dbReference type="PROSITE-ProRule" id="PRU01026"/>
    </source>
</evidence>
<dbReference type="CDD" id="cd02440">
    <property type="entry name" value="AdoMet_MTases"/>
    <property type="match status" value="1"/>
</dbReference>
<evidence type="ECO:0000259" key="8">
    <source>
        <dbReference type="SMART" id="SM00650"/>
    </source>
</evidence>
<dbReference type="Gene3D" id="1.10.8.100">
    <property type="entry name" value="Ribosomal RNA adenine dimethylase-like, domain 2"/>
    <property type="match status" value="1"/>
</dbReference>
<dbReference type="InterPro" id="IPR029063">
    <property type="entry name" value="SAM-dependent_MTases_sf"/>
</dbReference>
<dbReference type="PROSITE" id="PS01131">
    <property type="entry name" value="RRNA_A_DIMETH"/>
    <property type="match status" value="1"/>
</dbReference>
<keyword evidence="2" id="KW-0698">rRNA processing</keyword>
<dbReference type="AlphaFoldDB" id="A0A497JF53"/>
<comment type="caution">
    <text evidence="9">The sequence shown here is derived from an EMBL/GenBank/DDBJ whole genome shotgun (WGS) entry which is preliminary data.</text>
</comment>
<dbReference type="PANTHER" id="PTHR11727:SF7">
    <property type="entry name" value="DIMETHYLADENOSINE TRANSFERASE-RELATED"/>
    <property type="match status" value="1"/>
</dbReference>
<evidence type="ECO:0000313" key="10">
    <source>
        <dbReference type="Proteomes" id="UP000277633"/>
    </source>
</evidence>
<dbReference type="EC" id="2.1.1.182" evidence="9"/>
<feature type="binding site" evidence="7">
    <location>
        <position position="25"/>
    </location>
    <ligand>
        <name>S-adenosyl-L-methionine</name>
        <dbReference type="ChEBI" id="CHEBI:59789"/>
    </ligand>
</feature>
<dbReference type="Gene3D" id="3.40.50.150">
    <property type="entry name" value="Vaccinia Virus protein VP39"/>
    <property type="match status" value="1"/>
</dbReference>
<proteinExistence type="inferred from homology"/>
<feature type="binding site" evidence="7">
    <location>
        <position position="96"/>
    </location>
    <ligand>
        <name>S-adenosyl-L-methionine</name>
        <dbReference type="ChEBI" id="CHEBI:59789"/>
    </ligand>
</feature>
<dbReference type="Proteomes" id="UP000277633">
    <property type="component" value="Unassembled WGS sequence"/>
</dbReference>
<feature type="binding site" evidence="7">
    <location>
        <position position="27"/>
    </location>
    <ligand>
        <name>S-adenosyl-L-methionine</name>
        <dbReference type="ChEBI" id="CHEBI:59789"/>
    </ligand>
</feature>
<feature type="non-terminal residue" evidence="9">
    <location>
        <position position="271"/>
    </location>
</feature>
<keyword evidence="6 7" id="KW-0694">RNA-binding</keyword>
<dbReference type="Pfam" id="PF00398">
    <property type="entry name" value="RrnaAD"/>
    <property type="match status" value="1"/>
</dbReference>
<keyword evidence="3 7" id="KW-0489">Methyltransferase</keyword>
<dbReference type="GO" id="GO:0003723">
    <property type="term" value="F:RNA binding"/>
    <property type="evidence" value="ECO:0007669"/>
    <property type="project" value="UniProtKB-UniRule"/>
</dbReference>
<dbReference type="EMBL" id="QMWO01000114">
    <property type="protein sequence ID" value="RLG68861.1"/>
    <property type="molecule type" value="Genomic_DNA"/>
</dbReference>
<dbReference type="GO" id="GO:0052908">
    <property type="term" value="F:16S rRNA (adenine(1518)-N(6)/adenine(1519)-N(6))-dimethyltransferase activity"/>
    <property type="evidence" value="ECO:0007669"/>
    <property type="project" value="UniProtKB-EC"/>
</dbReference>
<name>A0A497JF53_9ARCH</name>
<keyword evidence="4 7" id="KW-0808">Transferase</keyword>
<protein>
    <submittedName>
        <fullName evidence="9">Ribosomal RNA small subunit methyltransferase A</fullName>
        <ecNumber evidence="9">2.1.1.182</ecNumber>
    </submittedName>
</protein>
<dbReference type="InterPro" id="IPR020596">
    <property type="entry name" value="rRNA_Ade_Mease_Trfase_CS"/>
</dbReference>
<accession>A0A497JF53</accession>
<feature type="domain" description="Ribosomal RNA adenine methylase transferase N-terminal" evidence="8">
    <location>
        <begin position="32"/>
        <end position="194"/>
    </location>
</feature>
<reference evidence="9 10" key="1">
    <citation type="submission" date="2018-06" db="EMBL/GenBank/DDBJ databases">
        <title>Extensive metabolic versatility and redundancy in microbially diverse, dynamic hydrothermal sediments.</title>
        <authorList>
            <person name="Dombrowski N."/>
            <person name="Teske A."/>
            <person name="Baker B.J."/>
        </authorList>
    </citation>
    <scope>NUCLEOTIDE SEQUENCE [LARGE SCALE GENOMIC DNA]</scope>
    <source>
        <strain evidence="9">B9_G13</strain>
    </source>
</reference>
<dbReference type="PANTHER" id="PTHR11727">
    <property type="entry name" value="DIMETHYLADENOSINE TRANSFERASE"/>
    <property type="match status" value="1"/>
</dbReference>
<comment type="similarity">
    <text evidence="7">Belongs to the class I-like SAM-binding methyltransferase superfamily. rRNA adenine N(6)-methyltransferase family.</text>
</comment>
<feature type="binding site" evidence="7">
    <location>
        <position position="72"/>
    </location>
    <ligand>
        <name>S-adenosyl-L-methionine</name>
        <dbReference type="ChEBI" id="CHEBI:59789"/>
    </ligand>
</feature>
<evidence type="ECO:0000256" key="4">
    <source>
        <dbReference type="ARBA" id="ARBA00022679"/>
    </source>
</evidence>